<dbReference type="OrthoDB" id="5587367at2759"/>
<dbReference type="Proteomes" id="UP000724874">
    <property type="component" value="Unassembled WGS sequence"/>
</dbReference>
<protein>
    <submittedName>
        <fullName evidence="1">Uncharacterized protein</fullName>
    </submittedName>
</protein>
<comment type="caution">
    <text evidence="1">The sequence shown here is derived from an EMBL/GenBank/DDBJ whole genome shotgun (WGS) entry which is preliminary data.</text>
</comment>
<gene>
    <name evidence="1" type="ORF">CPB84DRAFT_1763142</name>
</gene>
<keyword evidence="2" id="KW-1185">Reference proteome</keyword>
<organism evidence="1 2">
    <name type="scientific">Gymnopilus junonius</name>
    <name type="common">Spectacular rustgill mushroom</name>
    <name type="synonym">Gymnopilus spectabilis subsp. junonius</name>
    <dbReference type="NCBI Taxonomy" id="109634"/>
    <lineage>
        <taxon>Eukaryota</taxon>
        <taxon>Fungi</taxon>
        <taxon>Dikarya</taxon>
        <taxon>Basidiomycota</taxon>
        <taxon>Agaricomycotina</taxon>
        <taxon>Agaricomycetes</taxon>
        <taxon>Agaricomycetidae</taxon>
        <taxon>Agaricales</taxon>
        <taxon>Agaricineae</taxon>
        <taxon>Hymenogastraceae</taxon>
        <taxon>Gymnopilus</taxon>
    </lineage>
</organism>
<sequence length="71" mass="7871">MSELYAVADFCLIPIGTASTSVHKSSLPLSVSCPQRLTGCRGSCRMSTDPRTDRTKIQDARLWYQHRGTLV</sequence>
<evidence type="ECO:0000313" key="1">
    <source>
        <dbReference type="EMBL" id="KAF8911020.1"/>
    </source>
</evidence>
<accession>A0A9P5NYX2</accession>
<reference evidence="1" key="1">
    <citation type="submission" date="2020-11" db="EMBL/GenBank/DDBJ databases">
        <authorList>
            <consortium name="DOE Joint Genome Institute"/>
            <person name="Ahrendt S."/>
            <person name="Riley R."/>
            <person name="Andreopoulos W."/>
            <person name="LaButti K."/>
            <person name="Pangilinan J."/>
            <person name="Ruiz-duenas F.J."/>
            <person name="Barrasa J.M."/>
            <person name="Sanchez-Garcia M."/>
            <person name="Camarero S."/>
            <person name="Miyauchi S."/>
            <person name="Serrano A."/>
            <person name="Linde D."/>
            <person name="Babiker R."/>
            <person name="Drula E."/>
            <person name="Ayuso-Fernandez I."/>
            <person name="Pacheco R."/>
            <person name="Padilla G."/>
            <person name="Ferreira P."/>
            <person name="Barriuso J."/>
            <person name="Kellner H."/>
            <person name="Castanera R."/>
            <person name="Alfaro M."/>
            <person name="Ramirez L."/>
            <person name="Pisabarro A.G."/>
            <person name="Kuo A."/>
            <person name="Tritt A."/>
            <person name="Lipzen A."/>
            <person name="He G."/>
            <person name="Yan M."/>
            <person name="Ng V."/>
            <person name="Cullen D."/>
            <person name="Martin F."/>
            <person name="Rosso M.-N."/>
            <person name="Henrissat B."/>
            <person name="Hibbett D."/>
            <person name="Martinez A.T."/>
            <person name="Grigoriev I.V."/>
        </authorList>
    </citation>
    <scope>NUCLEOTIDE SEQUENCE</scope>
    <source>
        <strain evidence="1">AH 44721</strain>
    </source>
</reference>
<dbReference type="AlphaFoldDB" id="A0A9P5NYX2"/>
<evidence type="ECO:0000313" key="2">
    <source>
        <dbReference type="Proteomes" id="UP000724874"/>
    </source>
</evidence>
<name>A0A9P5NYX2_GYMJU</name>
<dbReference type="EMBL" id="JADNYJ010000005">
    <property type="protein sequence ID" value="KAF8911020.1"/>
    <property type="molecule type" value="Genomic_DNA"/>
</dbReference>
<proteinExistence type="predicted"/>